<dbReference type="AlphaFoldDB" id="A0A119CZX7"/>
<dbReference type="Pfam" id="PF00107">
    <property type="entry name" value="ADH_zinc_N"/>
    <property type="match status" value="1"/>
</dbReference>
<protein>
    <submittedName>
        <fullName evidence="3">Alcohol dehydrogenase</fullName>
    </submittedName>
</protein>
<dbReference type="Gene3D" id="3.40.50.720">
    <property type="entry name" value="NAD(P)-binding Rossmann-like Domain"/>
    <property type="match status" value="1"/>
</dbReference>
<organism evidence="3">
    <name type="scientific">Shewanella frigidimarina</name>
    <dbReference type="NCBI Taxonomy" id="56812"/>
    <lineage>
        <taxon>Bacteria</taxon>
        <taxon>Pseudomonadati</taxon>
        <taxon>Pseudomonadota</taxon>
        <taxon>Gammaproteobacteria</taxon>
        <taxon>Alteromonadales</taxon>
        <taxon>Shewanellaceae</taxon>
        <taxon>Shewanella</taxon>
    </lineage>
</organism>
<keyword evidence="1" id="KW-0521">NADP</keyword>
<dbReference type="InterPro" id="IPR020843">
    <property type="entry name" value="ER"/>
</dbReference>
<evidence type="ECO:0000313" key="3">
    <source>
        <dbReference type="EMBL" id="KVX02035.1"/>
    </source>
</evidence>
<evidence type="ECO:0000256" key="1">
    <source>
        <dbReference type="ARBA" id="ARBA00022857"/>
    </source>
</evidence>
<dbReference type="SMART" id="SM00829">
    <property type="entry name" value="PKS_ER"/>
    <property type="match status" value="1"/>
</dbReference>
<dbReference type="PANTHER" id="PTHR44154">
    <property type="entry name" value="QUINONE OXIDOREDUCTASE"/>
    <property type="match status" value="1"/>
</dbReference>
<dbReference type="InterPro" id="IPR013154">
    <property type="entry name" value="ADH-like_N"/>
</dbReference>
<dbReference type="PANTHER" id="PTHR44154:SF1">
    <property type="entry name" value="QUINONE OXIDOREDUCTASE"/>
    <property type="match status" value="1"/>
</dbReference>
<dbReference type="InterPro" id="IPR013149">
    <property type="entry name" value="ADH-like_C"/>
</dbReference>
<dbReference type="SUPFAM" id="SSF51735">
    <property type="entry name" value="NAD(P)-binding Rossmann-fold domains"/>
    <property type="match status" value="1"/>
</dbReference>
<comment type="caution">
    <text evidence="3">The sequence shown here is derived from an EMBL/GenBank/DDBJ whole genome shotgun (WGS) entry which is preliminary data.</text>
</comment>
<feature type="domain" description="Enoyl reductase (ER)" evidence="2">
    <location>
        <begin position="18"/>
        <end position="347"/>
    </location>
</feature>
<dbReference type="InterPro" id="IPR011032">
    <property type="entry name" value="GroES-like_sf"/>
</dbReference>
<name>A0A119CZX7_SHEFR</name>
<gene>
    <name evidence="3" type="ORF">AWJ07_05555</name>
</gene>
<dbReference type="EMBL" id="LRDC01000018">
    <property type="protein sequence ID" value="KVX02035.1"/>
    <property type="molecule type" value="Genomic_DNA"/>
</dbReference>
<dbReference type="Pfam" id="PF08240">
    <property type="entry name" value="ADH_N"/>
    <property type="match status" value="1"/>
</dbReference>
<evidence type="ECO:0000259" key="2">
    <source>
        <dbReference type="SMART" id="SM00829"/>
    </source>
</evidence>
<dbReference type="SUPFAM" id="SSF50129">
    <property type="entry name" value="GroES-like"/>
    <property type="match status" value="1"/>
</dbReference>
<dbReference type="GO" id="GO:0016491">
    <property type="term" value="F:oxidoreductase activity"/>
    <property type="evidence" value="ECO:0007669"/>
    <property type="project" value="InterPro"/>
</dbReference>
<accession>A0A119CZX7</accession>
<evidence type="ECO:0000313" key="4">
    <source>
        <dbReference type="Proteomes" id="UP000055702"/>
    </source>
</evidence>
<dbReference type="CDD" id="cd08274">
    <property type="entry name" value="MDR9"/>
    <property type="match status" value="1"/>
</dbReference>
<sequence>MNMMIPETMKGVLLTGHGGPEVLQYRDDIFVPLPSANEVLIRVHAAGVNNTDINTRIAWYSKNDGGDTDASWSGNALVFPRIQGADVCGVIVAVGDNVSAARIGERVLIEPCIREANGEALESPWYNGSECDGGFAQYTAIAAKHAYAVNSALSDIELASFPCSYSTAENMLTRANVTAQDRVLISGASGGVGSAAIQLAKARGAQVIAITSPSKNQQLLDLGADQVISRDADLVGALGENSIDVVIDLVAGPQWPQFLQVLTPGGRYAVSGAIGGALVELDIRTLYLKDLSFFGCTVLESEVFQNLIHCIEQGKITPIVAQTFPLEAIAQAQDVFLKKKHVGKIVLTIPD</sequence>
<reference evidence="3 4" key="1">
    <citation type="submission" date="2016-01" db="EMBL/GenBank/DDBJ databases">
        <title>Draft genome of the antarctic isolate Shewanella frigidimarina Ag06-30.</title>
        <authorList>
            <person name="Parmeciano Di Noto G."/>
            <person name="Vazquez S."/>
            <person name="Mac Cormack W."/>
            <person name="Iriarte A."/>
            <person name="Quiroga C."/>
        </authorList>
    </citation>
    <scope>NUCLEOTIDE SEQUENCE [LARGE SCALE GENOMIC DNA]</scope>
    <source>
        <strain evidence="3 4">Ag06-30</strain>
    </source>
</reference>
<dbReference type="Gene3D" id="3.90.180.10">
    <property type="entry name" value="Medium-chain alcohol dehydrogenases, catalytic domain"/>
    <property type="match status" value="1"/>
</dbReference>
<proteinExistence type="predicted"/>
<dbReference type="InterPro" id="IPR036291">
    <property type="entry name" value="NAD(P)-bd_dom_sf"/>
</dbReference>
<dbReference type="InterPro" id="IPR051603">
    <property type="entry name" value="Zinc-ADH_QOR/CCCR"/>
</dbReference>
<dbReference type="Proteomes" id="UP000055702">
    <property type="component" value="Unassembled WGS sequence"/>
</dbReference>